<sequence length="75" mass="8779">MAGMKHYKVAMDPGIVRLATLSTNRFRYFRWTPRTAWINFAFIVLVPSMLGVLAYSKDGKYNFRAKRRGDTILEY</sequence>
<evidence type="ECO:0000313" key="2">
    <source>
        <dbReference type="EMBL" id="PSS03866.1"/>
    </source>
</evidence>
<dbReference type="STRING" id="2025994.A0A2T3ANC1"/>
<dbReference type="InParanoid" id="A0A2T3ANC1"/>
<keyword evidence="1" id="KW-0472">Membrane</keyword>
<proteinExistence type="predicted"/>
<keyword evidence="1" id="KW-1133">Transmembrane helix</keyword>
<gene>
    <name evidence="2" type="ORF">BD289DRAFT_478345</name>
</gene>
<dbReference type="PANTHER" id="PTHR39476">
    <property type="entry name" value="NADH:UBIQUINONE OXIDOREDUCTASE 6.6KD SUBUNIT"/>
    <property type="match status" value="1"/>
</dbReference>
<dbReference type="AlphaFoldDB" id="A0A2T3ANC1"/>
<organism evidence="2 3">
    <name type="scientific">Coniella lustricola</name>
    <dbReference type="NCBI Taxonomy" id="2025994"/>
    <lineage>
        <taxon>Eukaryota</taxon>
        <taxon>Fungi</taxon>
        <taxon>Dikarya</taxon>
        <taxon>Ascomycota</taxon>
        <taxon>Pezizomycotina</taxon>
        <taxon>Sordariomycetes</taxon>
        <taxon>Sordariomycetidae</taxon>
        <taxon>Diaporthales</taxon>
        <taxon>Schizoparmaceae</taxon>
        <taxon>Coniella</taxon>
    </lineage>
</organism>
<name>A0A2T3ANC1_9PEZI</name>
<evidence type="ECO:0000256" key="1">
    <source>
        <dbReference type="SAM" id="Phobius"/>
    </source>
</evidence>
<feature type="transmembrane region" description="Helical" evidence="1">
    <location>
        <begin position="36"/>
        <end position="56"/>
    </location>
</feature>
<evidence type="ECO:0008006" key="4">
    <source>
        <dbReference type="Google" id="ProtNLM"/>
    </source>
</evidence>
<dbReference type="Proteomes" id="UP000241462">
    <property type="component" value="Unassembled WGS sequence"/>
</dbReference>
<dbReference type="OrthoDB" id="15108at2759"/>
<evidence type="ECO:0000313" key="3">
    <source>
        <dbReference type="Proteomes" id="UP000241462"/>
    </source>
</evidence>
<keyword evidence="3" id="KW-1185">Reference proteome</keyword>
<protein>
    <recommendedName>
        <fullName evidence="4">NADH-ubiquinone oxidoreductase B15 subunit</fullName>
    </recommendedName>
</protein>
<dbReference type="PANTHER" id="PTHR39476:SF1">
    <property type="entry name" value="NADH DEHYDROGENASE [UBIQUINONE] 1 BETA SUBCOMPLEX SUBUNIT 4"/>
    <property type="match status" value="1"/>
</dbReference>
<reference evidence="2 3" key="1">
    <citation type="journal article" date="2018" name="Mycol. Prog.">
        <title>Coniella lustricola, a new species from submerged detritus.</title>
        <authorList>
            <person name="Raudabaugh D.B."/>
            <person name="Iturriaga T."/>
            <person name="Carver A."/>
            <person name="Mondo S."/>
            <person name="Pangilinan J."/>
            <person name="Lipzen A."/>
            <person name="He G."/>
            <person name="Amirebrahimi M."/>
            <person name="Grigoriev I.V."/>
            <person name="Miller A.N."/>
        </authorList>
    </citation>
    <scope>NUCLEOTIDE SEQUENCE [LARGE SCALE GENOMIC DNA]</scope>
    <source>
        <strain evidence="2 3">B22-T-1</strain>
    </source>
</reference>
<keyword evidence="1" id="KW-0812">Transmembrane</keyword>
<dbReference type="EMBL" id="KZ678373">
    <property type="protein sequence ID" value="PSS03866.1"/>
    <property type="molecule type" value="Genomic_DNA"/>
</dbReference>
<accession>A0A2T3ANC1</accession>